<dbReference type="GO" id="GO:0050900">
    <property type="term" value="P:leukocyte migration"/>
    <property type="evidence" value="ECO:0007669"/>
    <property type="project" value="TreeGrafter"/>
</dbReference>
<comment type="similarity">
    <text evidence="2 14">Belongs to the integrin alpha chain family.</text>
</comment>
<dbReference type="PANTHER" id="PTHR23220">
    <property type="entry name" value="INTEGRIN ALPHA"/>
    <property type="match status" value="1"/>
</dbReference>
<keyword evidence="3 14" id="KW-0812">Transmembrane</keyword>
<dbReference type="GO" id="GO:0007160">
    <property type="term" value="P:cell-matrix adhesion"/>
    <property type="evidence" value="ECO:0007669"/>
    <property type="project" value="TreeGrafter"/>
</dbReference>
<evidence type="ECO:0000256" key="6">
    <source>
        <dbReference type="ARBA" id="ARBA00022889"/>
    </source>
</evidence>
<dbReference type="Pfam" id="PF20806">
    <property type="entry name" value="Integrin_A_Ig_3"/>
    <property type="match status" value="1"/>
</dbReference>
<comment type="subcellular location">
    <subcellularLocation>
        <location evidence="1 14">Membrane</location>
        <topology evidence="1 14">Single-pass type I membrane protein</topology>
    </subcellularLocation>
</comment>
<evidence type="ECO:0000256" key="9">
    <source>
        <dbReference type="ARBA" id="ARBA00023136"/>
    </source>
</evidence>
<keyword evidence="11 14" id="KW-0675">Receptor</keyword>
<feature type="transmembrane region" description="Helical" evidence="14">
    <location>
        <begin position="723"/>
        <end position="747"/>
    </location>
</feature>
<evidence type="ECO:0000256" key="2">
    <source>
        <dbReference type="ARBA" id="ARBA00008054"/>
    </source>
</evidence>
<feature type="repeat" description="FG-GAP" evidence="13">
    <location>
        <begin position="26"/>
        <end position="87"/>
    </location>
</feature>
<dbReference type="PROSITE" id="PS00242">
    <property type="entry name" value="INTEGRIN_ALPHA"/>
    <property type="match status" value="1"/>
</dbReference>
<comment type="caution">
    <text evidence="19">The sequence shown here is derived from an EMBL/GenBank/DDBJ whole genome shotgun (WGS) entry which is preliminary data.</text>
</comment>
<dbReference type="EMBL" id="JAERUA010000022">
    <property type="protein sequence ID" value="KAI1884166.1"/>
    <property type="molecule type" value="Genomic_DNA"/>
</dbReference>
<dbReference type="Pfam" id="PF01839">
    <property type="entry name" value="FG-GAP"/>
    <property type="match status" value="2"/>
</dbReference>
<gene>
    <name evidence="19" type="ORF">AGOR_G00223640</name>
</gene>
<feature type="domain" description="Integrin alpha second immunoglobulin-like" evidence="17">
    <location>
        <begin position="345"/>
        <end position="488"/>
    </location>
</feature>
<keyword evidence="6 14" id="KW-0130">Cell adhesion</keyword>
<proteinExistence type="inferred from homology"/>
<dbReference type="Gene3D" id="2.130.10.130">
    <property type="entry name" value="Integrin alpha, N-terminal"/>
    <property type="match status" value="1"/>
</dbReference>
<protein>
    <recommendedName>
        <fullName evidence="21">Integrin alpha-2 domain-containing protein</fullName>
    </recommendedName>
</protein>
<keyword evidence="7 14" id="KW-1133">Transmembrane helix</keyword>
<evidence type="ECO:0000256" key="7">
    <source>
        <dbReference type="ARBA" id="ARBA00022989"/>
    </source>
</evidence>
<dbReference type="GO" id="GO:0007229">
    <property type="term" value="P:integrin-mediated signaling pathway"/>
    <property type="evidence" value="ECO:0007669"/>
    <property type="project" value="UniProtKB-KW"/>
</dbReference>
<name>A0A8T3CI06_9TELE</name>
<dbReference type="Gene3D" id="1.20.5.930">
    <property type="entry name" value="Bicelle-embedded integrin alpha(iib) transmembrane segment"/>
    <property type="match status" value="1"/>
</dbReference>
<keyword evidence="5" id="KW-0677">Repeat</keyword>
<sequence>MLVTGSPRDDNRGSVTLARMQYSALKTMLVLYGEQVGSYFGNSIAVTDLNSDGWNDLLVGAPFYFDRKEEKGGAVYIFMNENGSFQNQSSFVLFGFAGSAFGMSVAAIGDVNQDGFQDFAVGAPFHGSGKVYIWMGSQQGIPSKHSQVIEGKDVGKGGFHTFGYSINGGMDMDGNKYPDVLIGSLDNRIALLRARPVIHLNKSFSVKPNIVDANHCTDSCVTVKVCFSYSLSNGDKTFKKNITVKYTVEADADARRSSRLRFVENNQDSYTGFLSMPSTKCKELKLSLVEPVRNKIQPVVFSLNVSLYEETPKAQQALQNLDAFPVLYKEGDVLDKREIHFQKECGTDNKCHSNLQLTAMFASEQQEPFPSQGEDQIMQYDSGVKKVMLVVTVTNLPVSGKLAEDAHQAKVNITVPPSLHYSAVRSKDQVIDCEGDETLLCELGDPFKSMQTTTFQIIFETSGITLYTREIETTLQLSTLSEQNDLTPKSIVLMVEYKLQTTFTVTPHRIDSEFSGTVMGESAMTTANDVGSPVEYTFEVKVQGEPLGTMGTLELDFHWPLEVANGKWLLYLTEILMKGTKDSHCKPSGGIVNPLHLLLDSGGRRKREVGDPEPQESEPQPSVTQHPSPRDNILLDCALGGNVKCIHFSCLLQDMNNTAKVIVRARLWNSTMLEDYTDDRVIVKGQATLNLVTDKPAIKMNSETREFVLNIDPKLTDKPLYQVPLWIIIVAVLAGVLLLGFIILLLWKCGFFRRANRREMYEAKAQKAEIKIQPSENERLSEEL</sequence>
<reference evidence="19" key="1">
    <citation type="submission" date="2021-01" db="EMBL/GenBank/DDBJ databases">
        <authorList>
            <person name="Zahm M."/>
            <person name="Roques C."/>
            <person name="Cabau C."/>
            <person name="Klopp C."/>
            <person name="Donnadieu C."/>
            <person name="Jouanno E."/>
            <person name="Lampietro C."/>
            <person name="Louis A."/>
            <person name="Herpin A."/>
            <person name="Echchiki A."/>
            <person name="Berthelot C."/>
            <person name="Parey E."/>
            <person name="Roest-Crollius H."/>
            <person name="Braasch I."/>
            <person name="Postlethwait J."/>
            <person name="Bobe J."/>
            <person name="Montfort J."/>
            <person name="Bouchez O."/>
            <person name="Begum T."/>
            <person name="Mejri S."/>
            <person name="Adams A."/>
            <person name="Chen W.-J."/>
            <person name="Guiguen Y."/>
        </authorList>
    </citation>
    <scope>NUCLEOTIDE SEQUENCE</scope>
    <source>
        <tissue evidence="19">Blood</tissue>
    </source>
</reference>
<evidence type="ECO:0000256" key="10">
    <source>
        <dbReference type="ARBA" id="ARBA00023157"/>
    </source>
</evidence>
<keyword evidence="4" id="KW-0732">Signal</keyword>
<evidence type="ECO:0000256" key="8">
    <source>
        <dbReference type="ARBA" id="ARBA00023037"/>
    </source>
</evidence>
<evidence type="ECO:0000259" key="16">
    <source>
        <dbReference type="Pfam" id="PF08441"/>
    </source>
</evidence>
<accession>A0A8T3CI06</accession>
<evidence type="ECO:0000256" key="1">
    <source>
        <dbReference type="ARBA" id="ARBA00004479"/>
    </source>
</evidence>
<keyword evidence="12" id="KW-0325">Glycoprotein</keyword>
<dbReference type="PANTHER" id="PTHR23220:SF89">
    <property type="entry name" value="INTEGRIN ALPHA-3"/>
    <property type="match status" value="1"/>
</dbReference>
<dbReference type="Pfam" id="PF08441">
    <property type="entry name" value="Integrin_A_Ig_1"/>
    <property type="match status" value="1"/>
</dbReference>
<dbReference type="InterPro" id="IPR032695">
    <property type="entry name" value="Integrin_dom_sf"/>
</dbReference>
<dbReference type="Pfam" id="PF20805">
    <property type="entry name" value="Integrin_A_Ig_2"/>
    <property type="match status" value="1"/>
</dbReference>
<keyword evidence="20" id="KW-1185">Reference proteome</keyword>
<evidence type="ECO:0000256" key="15">
    <source>
        <dbReference type="SAM" id="MobiDB-lite"/>
    </source>
</evidence>
<evidence type="ECO:0000313" key="20">
    <source>
        <dbReference type="Proteomes" id="UP000829720"/>
    </source>
</evidence>
<dbReference type="GO" id="GO:0008305">
    <property type="term" value="C:integrin complex"/>
    <property type="evidence" value="ECO:0007669"/>
    <property type="project" value="InterPro"/>
</dbReference>
<evidence type="ECO:0000256" key="3">
    <source>
        <dbReference type="ARBA" id="ARBA00022692"/>
    </source>
</evidence>
<dbReference type="PROSITE" id="PS51470">
    <property type="entry name" value="FG_GAP"/>
    <property type="match status" value="3"/>
</dbReference>
<organism evidence="19 20">
    <name type="scientific">Albula goreensis</name>
    <dbReference type="NCBI Taxonomy" id="1534307"/>
    <lineage>
        <taxon>Eukaryota</taxon>
        <taxon>Metazoa</taxon>
        <taxon>Chordata</taxon>
        <taxon>Craniata</taxon>
        <taxon>Vertebrata</taxon>
        <taxon>Euteleostomi</taxon>
        <taxon>Actinopterygii</taxon>
        <taxon>Neopterygii</taxon>
        <taxon>Teleostei</taxon>
        <taxon>Albuliformes</taxon>
        <taxon>Albulidae</taxon>
        <taxon>Albula</taxon>
    </lineage>
</organism>
<dbReference type="Gene3D" id="2.60.40.1460">
    <property type="entry name" value="Integrin domains. Chain A, domain 2"/>
    <property type="match status" value="1"/>
</dbReference>
<evidence type="ECO:0000256" key="14">
    <source>
        <dbReference type="RuleBase" id="RU003762"/>
    </source>
</evidence>
<dbReference type="InterPro" id="IPR048285">
    <property type="entry name" value="Integrin_alpha_Ig-like_2"/>
</dbReference>
<evidence type="ECO:0000256" key="11">
    <source>
        <dbReference type="ARBA" id="ARBA00023170"/>
    </source>
</evidence>
<keyword evidence="9 14" id="KW-0472">Membrane</keyword>
<dbReference type="InterPro" id="IPR000413">
    <property type="entry name" value="Integrin_alpha"/>
</dbReference>
<dbReference type="SUPFAM" id="SSF69318">
    <property type="entry name" value="Integrin alpha N-terminal domain"/>
    <property type="match status" value="1"/>
</dbReference>
<dbReference type="GO" id="GO:0009897">
    <property type="term" value="C:external side of plasma membrane"/>
    <property type="evidence" value="ECO:0007669"/>
    <property type="project" value="TreeGrafter"/>
</dbReference>
<dbReference type="InterPro" id="IPR018184">
    <property type="entry name" value="Integrin_alpha_C_CS"/>
</dbReference>
<evidence type="ECO:0000259" key="17">
    <source>
        <dbReference type="Pfam" id="PF20805"/>
    </source>
</evidence>
<feature type="region of interest" description="Disordered" evidence="15">
    <location>
        <begin position="604"/>
        <end position="629"/>
    </location>
</feature>
<evidence type="ECO:0000259" key="18">
    <source>
        <dbReference type="Pfam" id="PF20806"/>
    </source>
</evidence>
<dbReference type="Gene3D" id="2.60.40.1510">
    <property type="entry name" value="ntegrin, alpha v. Chain A, domain 3"/>
    <property type="match status" value="1"/>
</dbReference>
<dbReference type="InterPro" id="IPR013519">
    <property type="entry name" value="Int_alpha_beta-p"/>
</dbReference>
<evidence type="ECO:0000256" key="4">
    <source>
        <dbReference type="ARBA" id="ARBA00022729"/>
    </source>
</evidence>
<dbReference type="InterPro" id="IPR013517">
    <property type="entry name" value="FG-GAP"/>
</dbReference>
<dbReference type="PRINTS" id="PR01185">
    <property type="entry name" value="INTEGRINA"/>
</dbReference>
<dbReference type="SUPFAM" id="SSF69179">
    <property type="entry name" value="Integrin domains"/>
    <property type="match status" value="3"/>
</dbReference>
<evidence type="ECO:0000256" key="13">
    <source>
        <dbReference type="PROSITE-ProRule" id="PRU00803"/>
    </source>
</evidence>
<dbReference type="FunFam" id="1.20.5.930:FF:000001">
    <property type="entry name" value="Integrin subunit alpha V"/>
    <property type="match status" value="1"/>
</dbReference>
<feature type="domain" description="Integrin alpha first immunoglubulin-like" evidence="16">
    <location>
        <begin position="194"/>
        <end position="344"/>
    </location>
</feature>
<feature type="domain" description="Integrin alpha third immunoglobulin-like" evidence="18">
    <location>
        <begin position="512"/>
        <end position="713"/>
    </location>
</feature>
<evidence type="ECO:0000256" key="5">
    <source>
        <dbReference type="ARBA" id="ARBA00022737"/>
    </source>
</evidence>
<evidence type="ECO:0008006" key="21">
    <source>
        <dbReference type="Google" id="ProtNLM"/>
    </source>
</evidence>
<dbReference type="InterPro" id="IPR013649">
    <property type="entry name" value="Integrin_alpha_Ig-like_1"/>
</dbReference>
<dbReference type="InterPro" id="IPR048286">
    <property type="entry name" value="Integrin_alpha_Ig-like_3"/>
</dbReference>
<dbReference type="InterPro" id="IPR028994">
    <property type="entry name" value="Integrin_alpha_N"/>
</dbReference>
<evidence type="ECO:0000256" key="12">
    <source>
        <dbReference type="ARBA" id="ARBA00023180"/>
    </source>
</evidence>
<dbReference type="GO" id="GO:0033627">
    <property type="term" value="P:cell adhesion mediated by integrin"/>
    <property type="evidence" value="ECO:0007669"/>
    <property type="project" value="TreeGrafter"/>
</dbReference>
<feature type="repeat" description="FG-GAP" evidence="13">
    <location>
        <begin position="147"/>
        <end position="209"/>
    </location>
</feature>
<dbReference type="Proteomes" id="UP000829720">
    <property type="component" value="Unassembled WGS sequence"/>
</dbReference>
<feature type="repeat" description="FG-GAP" evidence="13">
    <location>
        <begin position="88"/>
        <end position="143"/>
    </location>
</feature>
<dbReference type="GO" id="GO:0005178">
    <property type="term" value="F:integrin binding"/>
    <property type="evidence" value="ECO:0007669"/>
    <property type="project" value="TreeGrafter"/>
</dbReference>
<dbReference type="AlphaFoldDB" id="A0A8T3CI06"/>
<keyword evidence="10" id="KW-1015">Disulfide bond</keyword>
<dbReference type="Gene3D" id="2.60.40.1530">
    <property type="entry name" value="ntegrin, alpha v. Chain A, domain 4"/>
    <property type="match status" value="1"/>
</dbReference>
<dbReference type="GO" id="GO:0098609">
    <property type="term" value="P:cell-cell adhesion"/>
    <property type="evidence" value="ECO:0007669"/>
    <property type="project" value="TreeGrafter"/>
</dbReference>
<keyword evidence="8 14" id="KW-0401">Integrin</keyword>
<dbReference type="SMART" id="SM00191">
    <property type="entry name" value="Int_alpha"/>
    <property type="match status" value="3"/>
</dbReference>
<evidence type="ECO:0000313" key="19">
    <source>
        <dbReference type="EMBL" id="KAI1884166.1"/>
    </source>
</evidence>
<dbReference type="OrthoDB" id="5317514at2759"/>